<accession>A0A433NMK2</accession>
<feature type="domain" description="Cytochrome c" evidence="8">
    <location>
        <begin position="395"/>
        <end position="569"/>
    </location>
</feature>
<evidence type="ECO:0000313" key="10">
    <source>
        <dbReference type="Proteomes" id="UP000268857"/>
    </source>
</evidence>
<dbReference type="InterPro" id="IPR036909">
    <property type="entry name" value="Cyt_c-like_dom_sf"/>
</dbReference>
<reference evidence="9 10" key="1">
    <citation type="journal article" date="2019" name="Genome Biol. Evol.">
        <title>Day and night: Metabolic profiles and evolutionary relationships of six axenic non-marine cyanobacteria.</title>
        <authorList>
            <person name="Will S.E."/>
            <person name="Henke P."/>
            <person name="Boedeker C."/>
            <person name="Huang S."/>
            <person name="Brinkmann H."/>
            <person name="Rohde M."/>
            <person name="Jarek M."/>
            <person name="Friedl T."/>
            <person name="Seufert S."/>
            <person name="Schumacher M."/>
            <person name="Overmann J."/>
            <person name="Neumann-Schaal M."/>
            <person name="Petersen J."/>
        </authorList>
    </citation>
    <scope>NUCLEOTIDE SEQUENCE [LARGE SCALE GENOMIC DNA]</scope>
    <source>
        <strain evidence="9 10">PCC 6912</strain>
    </source>
</reference>
<dbReference type="GO" id="GO:0046872">
    <property type="term" value="F:metal ion binding"/>
    <property type="evidence" value="ECO:0007669"/>
    <property type="project" value="UniProtKB-KW"/>
</dbReference>
<dbReference type="PANTHER" id="PTHR30600:SF10">
    <property type="entry name" value="BLL6722 PROTEIN"/>
    <property type="match status" value="1"/>
</dbReference>
<protein>
    <recommendedName>
        <fullName evidence="8">Cytochrome c domain-containing protein</fullName>
    </recommendedName>
</protein>
<dbReference type="AlphaFoldDB" id="A0A433NMK2"/>
<feature type="compositionally biased region" description="Basic and acidic residues" evidence="7">
    <location>
        <begin position="20"/>
        <end position="37"/>
    </location>
</feature>
<evidence type="ECO:0000256" key="6">
    <source>
        <dbReference type="PROSITE-ProRule" id="PRU00433"/>
    </source>
</evidence>
<evidence type="ECO:0000256" key="7">
    <source>
        <dbReference type="SAM" id="MobiDB-lite"/>
    </source>
</evidence>
<dbReference type="EMBL" id="RSCJ01000005">
    <property type="protein sequence ID" value="RUR84281.1"/>
    <property type="molecule type" value="Genomic_DNA"/>
</dbReference>
<dbReference type="PROSITE" id="PS51007">
    <property type="entry name" value="CYTC"/>
    <property type="match status" value="1"/>
</dbReference>
<dbReference type="Proteomes" id="UP000268857">
    <property type="component" value="Unassembled WGS sequence"/>
</dbReference>
<name>A0A433NMK2_CHLFR</name>
<keyword evidence="5 6" id="KW-0408">Iron</keyword>
<sequence length="637" mass="69823">MQLGTDGVQACASCHFHAGADNRSKNQIDPGRLRVNADRTPNPDPTFDTGGRPNYQLQVGDYPFHKLSNPGDRTSTVLSDSNDSTGSQGVFRTRFVDVIPGSDRDNVTPLPDEIFNVQGTNVRQVTARNSPSTINSVFNFRNFWDGRAQNIFNGVSQFGLRDPNAYVLKASKPQLLEDVKVSINNSSLASQAVGPPLSSLETAAEDLPIAPFRVDASGNNDRIVVSDVNTGQQIAVLNPEGETVSGRTDLMPAQTEPLPANNQQFQRIGRKLGKKLLALRPLNKQQVARDDSVLGRYSRYPRSGLNPSYDNLIRQAFKPEWWNSNIIIHINPETGERRFMQRQGRRPLNTNEYTLMEYNFSLFFGLAVQEYESTLVADQTPFDQFLSGNNGALTTQQQQGWQIFQTKGICIGCHGGSELTVASVSSATSQGRIRRAPTFAGGRVEDAGFFNIGVRPPLDDLGVGSNDAFGNPLSESRLALNGTFKELLGEEPPVVPNSEQDLVADGAFKTPGLRNVELTAPYFHNGGQLTLEQVIDFYNRGGDFGQNLPPLNLTTEEKQALVAFLKGLTDERVRFQRAPFDHPQLFVPNGHPGNQNSVAIDPNVRTQDSTTQARDQLLEIPAVGRNGGNPLSNFLGT</sequence>
<comment type="caution">
    <text evidence="9">The sequence shown here is derived from an EMBL/GenBank/DDBJ whole genome shotgun (WGS) entry which is preliminary data.</text>
</comment>
<proteinExistence type="predicted"/>
<evidence type="ECO:0000256" key="4">
    <source>
        <dbReference type="ARBA" id="ARBA00023002"/>
    </source>
</evidence>
<dbReference type="GO" id="GO:0009055">
    <property type="term" value="F:electron transfer activity"/>
    <property type="evidence" value="ECO:0007669"/>
    <property type="project" value="InterPro"/>
</dbReference>
<evidence type="ECO:0000256" key="5">
    <source>
        <dbReference type="ARBA" id="ARBA00023004"/>
    </source>
</evidence>
<keyword evidence="2 6" id="KW-0479">Metal-binding</keyword>
<evidence type="ECO:0000313" key="9">
    <source>
        <dbReference type="EMBL" id="RUR84281.1"/>
    </source>
</evidence>
<organism evidence="9 10">
    <name type="scientific">Chlorogloeopsis fritschii PCC 6912</name>
    <dbReference type="NCBI Taxonomy" id="211165"/>
    <lineage>
        <taxon>Bacteria</taxon>
        <taxon>Bacillati</taxon>
        <taxon>Cyanobacteriota</taxon>
        <taxon>Cyanophyceae</taxon>
        <taxon>Nostocales</taxon>
        <taxon>Chlorogloeopsidaceae</taxon>
        <taxon>Chlorogloeopsis</taxon>
    </lineage>
</organism>
<dbReference type="SUPFAM" id="SSF46626">
    <property type="entry name" value="Cytochrome c"/>
    <property type="match status" value="2"/>
</dbReference>
<keyword evidence="3" id="KW-0732">Signal</keyword>
<dbReference type="InterPro" id="IPR051395">
    <property type="entry name" value="Cytochrome_c_Peroxidase/MauG"/>
</dbReference>
<evidence type="ECO:0000259" key="8">
    <source>
        <dbReference type="PROSITE" id="PS51007"/>
    </source>
</evidence>
<keyword evidence="4" id="KW-0560">Oxidoreductase</keyword>
<evidence type="ECO:0000256" key="1">
    <source>
        <dbReference type="ARBA" id="ARBA00022617"/>
    </source>
</evidence>
<dbReference type="PANTHER" id="PTHR30600">
    <property type="entry name" value="CYTOCHROME C PEROXIDASE-RELATED"/>
    <property type="match status" value="1"/>
</dbReference>
<dbReference type="GO" id="GO:0020037">
    <property type="term" value="F:heme binding"/>
    <property type="evidence" value="ECO:0007669"/>
    <property type="project" value="InterPro"/>
</dbReference>
<gene>
    <name evidence="9" type="ORF">PCC6912_18750</name>
</gene>
<dbReference type="GO" id="GO:0004130">
    <property type="term" value="F:cytochrome-c peroxidase activity"/>
    <property type="evidence" value="ECO:0007669"/>
    <property type="project" value="TreeGrafter"/>
</dbReference>
<dbReference type="InterPro" id="IPR009056">
    <property type="entry name" value="Cyt_c-like_dom"/>
</dbReference>
<dbReference type="STRING" id="211165.GCA_000317285_00764"/>
<dbReference type="Gene3D" id="1.10.760.10">
    <property type="entry name" value="Cytochrome c-like domain"/>
    <property type="match status" value="2"/>
</dbReference>
<keyword evidence="10" id="KW-1185">Reference proteome</keyword>
<evidence type="ECO:0000256" key="3">
    <source>
        <dbReference type="ARBA" id="ARBA00022729"/>
    </source>
</evidence>
<evidence type="ECO:0000256" key="2">
    <source>
        <dbReference type="ARBA" id="ARBA00022723"/>
    </source>
</evidence>
<keyword evidence="1 6" id="KW-0349">Heme</keyword>
<feature type="region of interest" description="Disordered" evidence="7">
    <location>
        <begin position="20"/>
        <end position="53"/>
    </location>
</feature>